<dbReference type="Gene3D" id="6.10.250.3110">
    <property type="match status" value="1"/>
</dbReference>
<feature type="domain" description="Atg6 BARA" evidence="3">
    <location>
        <begin position="243"/>
        <end position="421"/>
    </location>
</feature>
<keyword evidence="6" id="KW-1185">Reference proteome</keyword>
<keyword evidence="2" id="KW-0175">Coiled coil</keyword>
<evidence type="ECO:0000313" key="6">
    <source>
        <dbReference type="Proteomes" id="UP000007799"/>
    </source>
</evidence>
<dbReference type="Pfam" id="PF04111">
    <property type="entry name" value="APG6"/>
    <property type="match status" value="1"/>
</dbReference>
<reference evidence="5" key="1">
    <citation type="submission" date="2009-08" db="EMBL/GenBank/DDBJ databases">
        <title>Annotation of Salpingoeca rosetta.</title>
        <authorList>
            <consortium name="The Broad Institute Genome Sequencing Platform"/>
            <person name="Russ C."/>
            <person name="Cuomo C."/>
            <person name="Burger G."/>
            <person name="Gray M.W."/>
            <person name="Holland P.W.H."/>
            <person name="King N."/>
            <person name="Lang F.B.F."/>
            <person name="Roger A.J."/>
            <person name="Ruiz-Trillo I."/>
            <person name="Young S.K."/>
            <person name="Zeng Q."/>
            <person name="Gargeya S."/>
            <person name="Alvarado L."/>
            <person name="Berlin A."/>
            <person name="Chapman S.B."/>
            <person name="Chen Z."/>
            <person name="Freedman E."/>
            <person name="Gellesch M."/>
            <person name="Goldberg J."/>
            <person name="Griggs A."/>
            <person name="Gujja S."/>
            <person name="Heilman E."/>
            <person name="Heiman D."/>
            <person name="Howarth C."/>
            <person name="Mehta T."/>
            <person name="Neiman D."/>
            <person name="Pearson M."/>
            <person name="Roberts A."/>
            <person name="Saif S."/>
            <person name="Shea T."/>
            <person name="Shenoy N."/>
            <person name="Sisk P."/>
            <person name="Stolte C."/>
            <person name="Sykes S."/>
            <person name="White J."/>
            <person name="Yandava C."/>
            <person name="Haas B."/>
            <person name="Nusbaum C."/>
            <person name="Birren B."/>
        </authorList>
    </citation>
    <scope>NUCLEOTIDE SEQUENCE [LARGE SCALE GENOMIC DNA]</scope>
    <source>
        <strain evidence="5">ATCC 50818</strain>
    </source>
</reference>
<dbReference type="GO" id="GO:0000407">
    <property type="term" value="C:phagophore assembly site"/>
    <property type="evidence" value="ECO:0007669"/>
    <property type="project" value="TreeGrafter"/>
</dbReference>
<dbReference type="GO" id="GO:0030674">
    <property type="term" value="F:protein-macromolecule adaptor activity"/>
    <property type="evidence" value="ECO:0007669"/>
    <property type="project" value="TreeGrafter"/>
</dbReference>
<dbReference type="InterPro" id="IPR041691">
    <property type="entry name" value="Atg6/beclin_CC"/>
</dbReference>
<dbReference type="GeneID" id="16070931"/>
<dbReference type="PANTHER" id="PTHR12768:SF4">
    <property type="entry name" value="BECLIN-1"/>
    <property type="match status" value="1"/>
</dbReference>
<dbReference type="EMBL" id="GL832978">
    <property type="protein sequence ID" value="EGD77486.1"/>
    <property type="molecule type" value="Genomic_DNA"/>
</dbReference>
<dbReference type="GO" id="GO:0000423">
    <property type="term" value="P:mitophagy"/>
    <property type="evidence" value="ECO:0007669"/>
    <property type="project" value="TreeGrafter"/>
</dbReference>
<dbReference type="GO" id="GO:0034271">
    <property type="term" value="C:phosphatidylinositol 3-kinase complex, class III, type I"/>
    <property type="evidence" value="ECO:0007669"/>
    <property type="project" value="TreeGrafter"/>
</dbReference>
<dbReference type="GO" id="GO:0043548">
    <property type="term" value="F:phosphatidylinositol 3-kinase binding"/>
    <property type="evidence" value="ECO:0007669"/>
    <property type="project" value="TreeGrafter"/>
</dbReference>
<sequence length="426" mass="48699">MTSTSATTPQTTMVGFCCQACRAPLKLDADFSDVTAGRRETFARELSSVKAPAEPTVGDADDENFTDIVDDKYVRPNFGNLDDNSSQNTKEQQNQSAMALFDFLSSRTNLDHPLCQACTDSLLDQLDDELQHAHKEKQDYEALWDELSSLKVTTSVEEIEAEIAELEKQEKEALAEIEEQEKQRAEIAQMKAAQEAELKVLEEEEEKYWREYNDYQRQLIEFEERQDSVEHQYHQASQHLEALKKTNVFNDTFHIWYDSHFGTINGFRLGRLPSVPVSWGEVNAGWGHTVLLLYIMAQRLGITFKGRQLLPNGSSSRIRVERSDTEPAEDLPLFGSGSRFFSDPKFDSGMKHFLECVRQFKDNVDSHDPHFKLPYAVNADGTISDGKQNLSICMQNNTEENWTKALKFMLTNLKWCLAWMCKQMAS</sequence>
<proteinExistence type="inferred from homology"/>
<feature type="domain" description="Atg6/beclin coiled-coil" evidence="4">
    <location>
        <begin position="113"/>
        <end position="240"/>
    </location>
</feature>
<evidence type="ECO:0008006" key="7">
    <source>
        <dbReference type="Google" id="ProtNLM"/>
    </source>
</evidence>
<dbReference type="STRING" id="946362.F2UK37"/>
<evidence type="ECO:0000256" key="2">
    <source>
        <dbReference type="SAM" id="Coils"/>
    </source>
</evidence>
<dbReference type="Pfam" id="PF17675">
    <property type="entry name" value="APG6_N"/>
    <property type="match status" value="1"/>
</dbReference>
<dbReference type="Gene3D" id="1.10.418.40">
    <property type="entry name" value="Autophagy protein 6/Beclin 1"/>
    <property type="match status" value="1"/>
</dbReference>
<dbReference type="RefSeq" id="XP_004990374.1">
    <property type="nucleotide sequence ID" value="XM_004990317.1"/>
</dbReference>
<dbReference type="InterPro" id="IPR038274">
    <property type="entry name" value="Atg6/Beclin_C_sf"/>
</dbReference>
<dbReference type="KEGG" id="sre:PTSG_08583"/>
<organism evidence="6">
    <name type="scientific">Salpingoeca rosetta (strain ATCC 50818 / BSB-021)</name>
    <dbReference type="NCBI Taxonomy" id="946362"/>
    <lineage>
        <taxon>Eukaryota</taxon>
        <taxon>Choanoflagellata</taxon>
        <taxon>Craspedida</taxon>
        <taxon>Salpingoecidae</taxon>
        <taxon>Salpingoeca</taxon>
    </lineage>
</organism>
<name>F2UK37_SALR5</name>
<dbReference type="InParanoid" id="F2UK37"/>
<dbReference type="InterPro" id="IPR007243">
    <property type="entry name" value="Atg6/Beclin"/>
</dbReference>
<dbReference type="eggNOG" id="KOG2751">
    <property type="taxonomic scope" value="Eukaryota"/>
</dbReference>
<dbReference type="AlphaFoldDB" id="F2UK37"/>
<dbReference type="PANTHER" id="PTHR12768">
    <property type="entry name" value="BECLIN 1"/>
    <property type="match status" value="1"/>
</dbReference>
<dbReference type="GO" id="GO:0045324">
    <property type="term" value="P:late endosome to vacuole transport"/>
    <property type="evidence" value="ECO:0007669"/>
    <property type="project" value="TreeGrafter"/>
</dbReference>
<evidence type="ECO:0000259" key="4">
    <source>
        <dbReference type="Pfam" id="PF17675"/>
    </source>
</evidence>
<dbReference type="Proteomes" id="UP000007799">
    <property type="component" value="Unassembled WGS sequence"/>
</dbReference>
<dbReference type="InterPro" id="IPR040455">
    <property type="entry name" value="Atg6_BARA"/>
</dbReference>
<dbReference type="OMA" id="WTKAMKC"/>
<dbReference type="GO" id="GO:0034272">
    <property type="term" value="C:phosphatidylinositol 3-kinase complex, class III, type II"/>
    <property type="evidence" value="ECO:0007669"/>
    <property type="project" value="TreeGrafter"/>
</dbReference>
<dbReference type="GO" id="GO:0006995">
    <property type="term" value="P:cellular response to nitrogen starvation"/>
    <property type="evidence" value="ECO:0007669"/>
    <property type="project" value="TreeGrafter"/>
</dbReference>
<dbReference type="GO" id="GO:0000045">
    <property type="term" value="P:autophagosome assembly"/>
    <property type="evidence" value="ECO:0007669"/>
    <property type="project" value="TreeGrafter"/>
</dbReference>
<comment type="similarity">
    <text evidence="1">Belongs to the beclin family.</text>
</comment>
<accession>F2UK37</accession>
<evidence type="ECO:0000313" key="5">
    <source>
        <dbReference type="EMBL" id="EGD77486.1"/>
    </source>
</evidence>
<gene>
    <name evidence="5" type="ORF">PTSG_08583</name>
</gene>
<feature type="coiled-coil region" evidence="2">
    <location>
        <begin position="123"/>
        <end position="232"/>
    </location>
</feature>
<dbReference type="OrthoDB" id="20368at2759"/>
<evidence type="ECO:0000259" key="3">
    <source>
        <dbReference type="Pfam" id="PF04111"/>
    </source>
</evidence>
<evidence type="ECO:0000256" key="1">
    <source>
        <dbReference type="ARBA" id="ARBA00005965"/>
    </source>
</evidence>
<dbReference type="FunCoup" id="F2UK37">
    <property type="interactions" value="1669"/>
</dbReference>
<protein>
    <recommendedName>
        <fullName evidence="7">Atg6 BARA domain-containing protein</fullName>
    </recommendedName>
</protein>